<evidence type="ECO:0000313" key="3">
    <source>
        <dbReference type="Proteomes" id="UP001143304"/>
    </source>
</evidence>
<dbReference type="InterPro" id="IPR007410">
    <property type="entry name" value="LpqE-like"/>
</dbReference>
<reference evidence="2" key="1">
    <citation type="submission" date="2019-02" db="EMBL/GenBank/DDBJ databases">
        <authorList>
            <person name="Li S.-H."/>
        </authorList>
    </citation>
    <scope>NUCLEOTIDE SEQUENCE</scope>
    <source>
        <strain evidence="2">IMCC11814</strain>
    </source>
</reference>
<dbReference type="EMBL" id="SHNO01000003">
    <property type="protein sequence ID" value="MCX2979181.1"/>
    <property type="molecule type" value="Genomic_DNA"/>
</dbReference>
<dbReference type="Proteomes" id="UP001143304">
    <property type="component" value="Unassembled WGS sequence"/>
</dbReference>
<feature type="chain" id="PRO_5047097704" evidence="1">
    <location>
        <begin position="39"/>
        <end position="173"/>
    </location>
</feature>
<protein>
    <submittedName>
        <fullName evidence="2">Copper chaperone PCu(A)C</fullName>
    </submittedName>
</protein>
<sequence>MVQYAEMVGRSKCPCWSRKLKRIWLTVLVAGLCMPALGAEPAAGVVFEDVWIRAMPPFQPNSAGYMTISNSRETAIGIVGASSNVSKKTEIHTTRQVDGLMRMEQLDGVALAPGERLELAPGGTHLMLLGLEYRPVAGDDIELCLHLVTEETLCTSAEVRKSAGSSAGGHEHH</sequence>
<dbReference type="Gene3D" id="2.60.40.1890">
    <property type="entry name" value="PCu(A)C copper chaperone"/>
    <property type="match status" value="1"/>
</dbReference>
<dbReference type="InterPro" id="IPR058248">
    <property type="entry name" value="Lxx211020-like"/>
</dbReference>
<feature type="signal peptide" evidence="1">
    <location>
        <begin position="1"/>
        <end position="38"/>
    </location>
</feature>
<comment type="caution">
    <text evidence="2">The sequence shown here is derived from an EMBL/GenBank/DDBJ whole genome shotgun (WGS) entry which is preliminary data.</text>
</comment>
<keyword evidence="3" id="KW-1185">Reference proteome</keyword>
<evidence type="ECO:0000256" key="1">
    <source>
        <dbReference type="SAM" id="SignalP"/>
    </source>
</evidence>
<dbReference type="Pfam" id="PF04314">
    <property type="entry name" value="PCuAC"/>
    <property type="match status" value="1"/>
</dbReference>
<dbReference type="InterPro" id="IPR036182">
    <property type="entry name" value="PCuAC_sf"/>
</dbReference>
<keyword evidence="1" id="KW-0732">Signal</keyword>
<dbReference type="PANTHER" id="PTHR36302">
    <property type="entry name" value="BLR7088 PROTEIN"/>
    <property type="match status" value="1"/>
</dbReference>
<accession>A0ABT3TA88</accession>
<dbReference type="PANTHER" id="PTHR36302:SF1">
    <property type="entry name" value="COPPER CHAPERONE PCU(A)C"/>
    <property type="match status" value="1"/>
</dbReference>
<gene>
    <name evidence="2" type="ORF">EYC82_17720</name>
</gene>
<dbReference type="SUPFAM" id="SSF110087">
    <property type="entry name" value="DR1885-like metal-binding protein"/>
    <property type="match status" value="1"/>
</dbReference>
<proteinExistence type="predicted"/>
<organism evidence="2 3">
    <name type="scientific">Candidatus Marimicrobium litorale</name>
    <dbReference type="NCBI Taxonomy" id="2518991"/>
    <lineage>
        <taxon>Bacteria</taxon>
        <taxon>Pseudomonadati</taxon>
        <taxon>Pseudomonadota</taxon>
        <taxon>Gammaproteobacteria</taxon>
        <taxon>Cellvibrionales</taxon>
        <taxon>Halieaceae</taxon>
        <taxon>Marimicrobium</taxon>
    </lineage>
</organism>
<name>A0ABT3TA88_9GAMM</name>
<evidence type="ECO:0000313" key="2">
    <source>
        <dbReference type="EMBL" id="MCX2979181.1"/>
    </source>
</evidence>